<dbReference type="RefSeq" id="WP_168961277.1">
    <property type="nucleotide sequence ID" value="NZ_CALXNT010000088.1"/>
</dbReference>
<sequence>MMSKVNFCKLTADQYASLESKDADTIYFLTDSKVVILGTNKFIHENKADKFLVQRVFAHDVYGTVAYLDANNTMDLSGYFAEGIRQFDLWLVSATPEITGNVVLTIGTETFTVPVSGSVAKVTINPAESPCGIVSIGRDTASEADTLNDGTDAITALVVDWRCW</sequence>
<dbReference type="EMBL" id="JABAEW010000002">
    <property type="protein sequence ID" value="NMD85198.1"/>
    <property type="molecule type" value="Genomic_DNA"/>
</dbReference>
<dbReference type="Proteomes" id="UP000576225">
    <property type="component" value="Unassembled WGS sequence"/>
</dbReference>
<evidence type="ECO:0000313" key="1">
    <source>
        <dbReference type="EMBL" id="NMD85198.1"/>
    </source>
</evidence>
<name>A0A848AQ78_9BACT</name>
<gene>
    <name evidence="1" type="ORF">HF882_01220</name>
</gene>
<evidence type="ECO:0000313" key="2">
    <source>
        <dbReference type="Proteomes" id="UP000576225"/>
    </source>
</evidence>
<organism evidence="1 2">
    <name type="scientific">Victivallis vadensis</name>
    <dbReference type="NCBI Taxonomy" id="172901"/>
    <lineage>
        <taxon>Bacteria</taxon>
        <taxon>Pseudomonadati</taxon>
        <taxon>Lentisphaerota</taxon>
        <taxon>Lentisphaeria</taxon>
        <taxon>Victivallales</taxon>
        <taxon>Victivallaceae</taxon>
        <taxon>Victivallis</taxon>
    </lineage>
</organism>
<accession>A0A848AQ78</accession>
<protein>
    <submittedName>
        <fullName evidence="1">Uncharacterized protein</fullName>
    </submittedName>
</protein>
<comment type="caution">
    <text evidence="1">The sequence shown here is derived from an EMBL/GenBank/DDBJ whole genome shotgun (WGS) entry which is preliminary data.</text>
</comment>
<reference evidence="1 2" key="1">
    <citation type="submission" date="2020-04" db="EMBL/GenBank/DDBJ databases">
        <authorList>
            <person name="Hitch T.C.A."/>
            <person name="Wylensek D."/>
            <person name="Clavel T."/>
        </authorList>
    </citation>
    <scope>NUCLEOTIDE SEQUENCE [LARGE SCALE GENOMIC DNA]</scope>
    <source>
        <strain evidence="1 2">COR2-253-APC-1A</strain>
    </source>
</reference>
<dbReference type="AlphaFoldDB" id="A0A848AQ78"/>
<proteinExistence type="predicted"/>